<comment type="caution">
    <text evidence="1">The sequence shown here is derived from an EMBL/GenBank/DDBJ whole genome shotgun (WGS) entry which is preliminary data.</text>
</comment>
<evidence type="ECO:0008006" key="2">
    <source>
        <dbReference type="Google" id="ProtNLM"/>
    </source>
</evidence>
<proteinExistence type="predicted"/>
<name>A0A7C3VM07_9CYAN</name>
<protein>
    <recommendedName>
        <fullName evidence="2">Addiction module toxin RelE</fullName>
    </recommendedName>
</protein>
<gene>
    <name evidence="1" type="ORF">ENR15_10620</name>
</gene>
<dbReference type="AlphaFoldDB" id="A0A7C3VM07"/>
<reference evidence="1" key="1">
    <citation type="journal article" date="2020" name="mSystems">
        <title>Genome- and Community-Level Interaction Insights into Carbon Utilization and Element Cycling Functions of Hydrothermarchaeota in Hydrothermal Sediment.</title>
        <authorList>
            <person name="Zhou Z."/>
            <person name="Liu Y."/>
            <person name="Xu W."/>
            <person name="Pan J."/>
            <person name="Luo Z.H."/>
            <person name="Li M."/>
        </authorList>
    </citation>
    <scope>NUCLEOTIDE SEQUENCE [LARGE SCALE GENOMIC DNA]</scope>
    <source>
        <strain evidence="1">SpSt-374</strain>
    </source>
</reference>
<dbReference type="EMBL" id="DSPX01000103">
    <property type="protein sequence ID" value="HGG01078.1"/>
    <property type="molecule type" value="Genomic_DNA"/>
</dbReference>
<organism evidence="1">
    <name type="scientific">Planktothricoides sp. SpSt-374</name>
    <dbReference type="NCBI Taxonomy" id="2282167"/>
    <lineage>
        <taxon>Bacteria</taxon>
        <taxon>Bacillati</taxon>
        <taxon>Cyanobacteriota</taxon>
        <taxon>Cyanophyceae</taxon>
        <taxon>Oscillatoriophycideae</taxon>
        <taxon>Oscillatoriales</taxon>
        <taxon>Oscillatoriaceae</taxon>
        <taxon>Planktothricoides</taxon>
    </lineage>
</organism>
<evidence type="ECO:0000313" key="1">
    <source>
        <dbReference type="EMBL" id="HGG01078.1"/>
    </source>
</evidence>
<accession>A0A7C3VM07</accession>
<sequence length="119" mass="13877">MAQNITLCDEYGIIYEAMKILPDDRLKIGLLEALAELEDQECHRTRTFPKTRLHKVKGVKQAIYRADIDKTSGWRLHVQYINIKSNGTNQTEIHLKDIIEGQQHDDVIEVIKSKKNRYD</sequence>